<dbReference type="EMBL" id="AUZZ01005758">
    <property type="protein sequence ID" value="EQD48349.1"/>
    <property type="molecule type" value="Genomic_DNA"/>
</dbReference>
<protein>
    <submittedName>
        <fullName evidence="1">Uncharacterized protein</fullName>
    </submittedName>
</protein>
<gene>
    <name evidence="1" type="ORF">B2A_08004</name>
</gene>
<reference evidence="1" key="2">
    <citation type="journal article" date="2014" name="ISME J.">
        <title>Microbial stratification in low pH oxic and suboxic macroscopic growths along an acid mine drainage.</title>
        <authorList>
            <person name="Mendez-Garcia C."/>
            <person name="Mesa V."/>
            <person name="Sprenger R.R."/>
            <person name="Richter M."/>
            <person name="Diez M.S."/>
            <person name="Solano J."/>
            <person name="Bargiela R."/>
            <person name="Golyshina O.V."/>
            <person name="Manteca A."/>
            <person name="Ramos J.L."/>
            <person name="Gallego J.R."/>
            <person name="Llorente I."/>
            <person name="Martins Dos Santos V.A."/>
            <person name="Jensen O.N."/>
            <person name="Pelaez A.I."/>
            <person name="Sanchez J."/>
            <person name="Ferrer M."/>
        </authorList>
    </citation>
    <scope>NUCLEOTIDE SEQUENCE</scope>
</reference>
<comment type="caution">
    <text evidence="1">The sequence shown here is derived from an EMBL/GenBank/DDBJ whole genome shotgun (WGS) entry which is preliminary data.</text>
</comment>
<organism evidence="1">
    <name type="scientific">mine drainage metagenome</name>
    <dbReference type="NCBI Taxonomy" id="410659"/>
    <lineage>
        <taxon>unclassified sequences</taxon>
        <taxon>metagenomes</taxon>
        <taxon>ecological metagenomes</taxon>
    </lineage>
</organism>
<accession>T1B5W1</accession>
<proteinExistence type="predicted"/>
<dbReference type="AlphaFoldDB" id="T1B5W1"/>
<reference evidence="1" key="1">
    <citation type="submission" date="2013-08" db="EMBL/GenBank/DDBJ databases">
        <authorList>
            <person name="Mendez C."/>
            <person name="Richter M."/>
            <person name="Ferrer M."/>
            <person name="Sanchez J."/>
        </authorList>
    </citation>
    <scope>NUCLEOTIDE SEQUENCE</scope>
</reference>
<sequence>MGDPELGACGYSDNPSLALHVYQFINMIIQNGI</sequence>
<name>T1B5W1_9ZZZZ</name>
<evidence type="ECO:0000313" key="1">
    <source>
        <dbReference type="EMBL" id="EQD48349.1"/>
    </source>
</evidence>